<dbReference type="FunCoup" id="B9RBD4">
    <property type="interactions" value="185"/>
</dbReference>
<keyword evidence="17 23" id="KW-0472">Membrane</keyword>
<evidence type="ECO:0000256" key="11">
    <source>
        <dbReference type="ARBA" id="ARBA00022729"/>
    </source>
</evidence>
<evidence type="ECO:0000256" key="15">
    <source>
        <dbReference type="ARBA" id="ARBA00022840"/>
    </source>
</evidence>
<keyword evidence="14 26" id="KW-0418">Kinase</keyword>
<keyword evidence="16 23" id="KW-1133">Transmembrane helix</keyword>
<comment type="subcellular location">
    <subcellularLocation>
        <location evidence="1">Cell membrane</location>
    </subcellularLocation>
    <subcellularLocation>
        <location evidence="2">Membrane</location>
        <topology evidence="2">Single-pass type I membrane protein</topology>
    </subcellularLocation>
</comment>
<dbReference type="Pfam" id="PF00139">
    <property type="entry name" value="Lectin_legB"/>
    <property type="match status" value="1"/>
</dbReference>
<dbReference type="GO" id="GO:0002229">
    <property type="term" value="P:defense response to oomycetes"/>
    <property type="evidence" value="ECO:0000318"/>
    <property type="project" value="GO_Central"/>
</dbReference>
<dbReference type="InterPro" id="IPR017441">
    <property type="entry name" value="Protein_kinase_ATP_BS"/>
</dbReference>
<sequence length="728" mass="81616">MKKHQKPPRFLLVLVLVSIILFCQQPILATDFVYNGFNSSSLLLYGYAVIESRILSLTNETTFTIGRALYPSKIRTKDPNSSYVYPFSTSFIFAMAPYKNVLPGHGLVFIFVPIAGIEGTTTAQNLGLFNRTNDGNPNNHVLGIEFDVFSNQEFNDINDNHVGIDVNSLTSRFAEDAGYWLDDRRSSSEDMKSFKRLKLNNGENYQVWIDYADSLINITMAPVGTRRPSRPLLNVSIDLSGIFEEEMYVGFTASTGRLVESHKILAWSFSNSDFSLSDRLITVGLPSFVLPKGSFFRSKGFIAGATAGSFVVIVSAALITLFFIRRKQRKARERADIEEWELEYWPHRITYQEIEAATKGFSEENVIGIGGNGKVYKGVLPGGAEVAVKRISHENDGMREFLAEISSLGRLKHRNLVGLRGWCKKEKGSFMLVYDYLENGSLDKRVFDCDESKMLSCEERIRILKDVASGVLYLHEGWESRVLHRDIKASNVLLDKDMKGKIGDFGLARMHSHGQVASTTRVVGTVGYLAPEVVRSGRASSQTDVFGFGVLILEVICGRRPIEEGKQPLVELVWQSMMRGQLLDALDPRIKARGGFDEEEVERVLHLGLLCGYPDASVRPTMRQVVKILEGKNEANETETEDMDAYLLQYVNSKEMWLDYSQRLGYSSHPTFEDIRQSSSMSLSWTNSVIVDGRFSKPDNKAGEAAADVGTNEIQDHINLKLLVGKEL</sequence>
<keyword evidence="9 26" id="KW-0808">Transferase</keyword>
<dbReference type="eggNOG" id="ENOG502QRZ3">
    <property type="taxonomic scope" value="Eukaryota"/>
</dbReference>
<keyword evidence="18" id="KW-0675">Receptor</keyword>
<dbReference type="GO" id="GO:0004675">
    <property type="term" value="F:transmembrane receptor protein serine/threonine kinase activity"/>
    <property type="evidence" value="ECO:0000318"/>
    <property type="project" value="GO_Central"/>
</dbReference>
<dbReference type="FunFam" id="2.60.120.200:FF:000086">
    <property type="entry name" value="L-type lectin-domain containing receptor kinase S.4"/>
    <property type="match status" value="1"/>
</dbReference>
<dbReference type="PROSITE" id="PS50011">
    <property type="entry name" value="PROTEIN_KINASE_DOM"/>
    <property type="match status" value="1"/>
</dbReference>
<keyword evidence="15 22" id="KW-0067">ATP-binding</keyword>
<keyword evidence="19" id="KW-0325">Glycoprotein</keyword>
<dbReference type="InParanoid" id="B9RBD4"/>
<evidence type="ECO:0000256" key="3">
    <source>
        <dbReference type="ARBA" id="ARBA00007606"/>
    </source>
</evidence>
<evidence type="ECO:0000256" key="19">
    <source>
        <dbReference type="ARBA" id="ARBA00023180"/>
    </source>
</evidence>
<evidence type="ECO:0000256" key="22">
    <source>
        <dbReference type="PROSITE-ProRule" id="PRU10141"/>
    </source>
</evidence>
<dbReference type="SUPFAM" id="SSF49899">
    <property type="entry name" value="Concanavalin A-like lectins/glucanases"/>
    <property type="match status" value="1"/>
</dbReference>
<feature type="domain" description="Protein kinase" evidence="25">
    <location>
        <begin position="361"/>
        <end position="647"/>
    </location>
</feature>
<dbReference type="CDD" id="cd06899">
    <property type="entry name" value="lectin_legume_LecRK_Arcelin_ConA"/>
    <property type="match status" value="1"/>
</dbReference>
<dbReference type="GO" id="GO:0106310">
    <property type="term" value="F:protein serine kinase activity"/>
    <property type="evidence" value="ECO:0007669"/>
    <property type="project" value="RHEA"/>
</dbReference>
<proteinExistence type="inferred from homology"/>
<evidence type="ECO:0000256" key="12">
    <source>
        <dbReference type="ARBA" id="ARBA00022734"/>
    </source>
</evidence>
<comment type="similarity">
    <text evidence="4">In the N-terminal section; belongs to the leguminous lectin family.</text>
</comment>
<evidence type="ECO:0000256" key="24">
    <source>
        <dbReference type="SAM" id="SignalP"/>
    </source>
</evidence>
<dbReference type="FunFam" id="3.30.200.20:FF:000621">
    <property type="entry name" value="Putative L-type lectin-domain containing receptor kinase VII.2"/>
    <property type="match status" value="1"/>
</dbReference>
<evidence type="ECO:0000256" key="7">
    <source>
        <dbReference type="ARBA" id="ARBA00022475"/>
    </source>
</evidence>
<comment type="similarity">
    <text evidence="5">In the C-terminal section; belongs to the protein kinase superfamily. Ser/Thr protein kinase family.</text>
</comment>
<evidence type="ECO:0000256" key="20">
    <source>
        <dbReference type="ARBA" id="ARBA00047899"/>
    </source>
</evidence>
<evidence type="ECO:0000256" key="21">
    <source>
        <dbReference type="ARBA" id="ARBA00048679"/>
    </source>
</evidence>
<dbReference type="InterPro" id="IPR013320">
    <property type="entry name" value="ConA-like_dom_sf"/>
</dbReference>
<keyword evidence="11 24" id="KW-0732">Signal</keyword>
<dbReference type="Gene3D" id="1.10.510.10">
    <property type="entry name" value="Transferase(Phosphotransferase) domain 1"/>
    <property type="match status" value="1"/>
</dbReference>
<reference evidence="27" key="1">
    <citation type="journal article" date="2010" name="Nat. Biotechnol.">
        <title>Draft genome sequence of the oilseed species Ricinus communis.</title>
        <authorList>
            <person name="Chan A.P."/>
            <person name="Crabtree J."/>
            <person name="Zhao Q."/>
            <person name="Lorenzi H."/>
            <person name="Orvis J."/>
            <person name="Puiu D."/>
            <person name="Melake-Berhan A."/>
            <person name="Jones K.M."/>
            <person name="Redman J."/>
            <person name="Chen G."/>
            <person name="Cahoon E.B."/>
            <person name="Gedil M."/>
            <person name="Stanke M."/>
            <person name="Haas B.J."/>
            <person name="Wortman J.R."/>
            <person name="Fraser-Liggett C.M."/>
            <person name="Ravel J."/>
            <person name="Rabinowicz P.D."/>
        </authorList>
    </citation>
    <scope>NUCLEOTIDE SEQUENCE [LARGE SCALE GENOMIC DNA]</scope>
    <source>
        <strain evidence="27">cv. Hale</strain>
    </source>
</reference>
<dbReference type="PANTHER" id="PTHR27007">
    <property type="match status" value="1"/>
</dbReference>
<keyword evidence="13 22" id="KW-0547">Nucleotide-binding</keyword>
<keyword evidence="7" id="KW-1003">Cell membrane</keyword>
<dbReference type="InterPro" id="IPR001220">
    <property type="entry name" value="Legume_lectin_dom"/>
</dbReference>
<evidence type="ECO:0000256" key="9">
    <source>
        <dbReference type="ARBA" id="ARBA00022679"/>
    </source>
</evidence>
<dbReference type="SUPFAM" id="SSF56112">
    <property type="entry name" value="Protein kinase-like (PK-like)"/>
    <property type="match status" value="1"/>
</dbReference>
<gene>
    <name evidence="26" type="ORF">RCOM_1674640</name>
</gene>
<dbReference type="EC" id="2.7.11.1" evidence="6"/>
<dbReference type="InterPro" id="IPR011009">
    <property type="entry name" value="Kinase-like_dom_sf"/>
</dbReference>
<evidence type="ECO:0000256" key="18">
    <source>
        <dbReference type="ARBA" id="ARBA00023170"/>
    </source>
</evidence>
<evidence type="ECO:0000256" key="16">
    <source>
        <dbReference type="ARBA" id="ARBA00022989"/>
    </source>
</evidence>
<evidence type="ECO:0000256" key="17">
    <source>
        <dbReference type="ARBA" id="ARBA00023136"/>
    </source>
</evidence>
<comment type="catalytic activity">
    <reaction evidence="21">
        <text>L-seryl-[protein] + ATP = O-phospho-L-seryl-[protein] + ADP + H(+)</text>
        <dbReference type="Rhea" id="RHEA:17989"/>
        <dbReference type="Rhea" id="RHEA-COMP:9863"/>
        <dbReference type="Rhea" id="RHEA-COMP:11604"/>
        <dbReference type="ChEBI" id="CHEBI:15378"/>
        <dbReference type="ChEBI" id="CHEBI:29999"/>
        <dbReference type="ChEBI" id="CHEBI:30616"/>
        <dbReference type="ChEBI" id="CHEBI:83421"/>
        <dbReference type="ChEBI" id="CHEBI:456216"/>
        <dbReference type="EC" id="2.7.11.1"/>
    </reaction>
</comment>
<dbReference type="GO" id="GO:0005886">
    <property type="term" value="C:plasma membrane"/>
    <property type="evidence" value="ECO:0000318"/>
    <property type="project" value="GO_Central"/>
</dbReference>
<evidence type="ECO:0000256" key="2">
    <source>
        <dbReference type="ARBA" id="ARBA00004479"/>
    </source>
</evidence>
<dbReference type="Pfam" id="PF00069">
    <property type="entry name" value="Pkinase"/>
    <property type="match status" value="1"/>
</dbReference>
<keyword evidence="27" id="KW-1185">Reference proteome</keyword>
<dbReference type="InterPro" id="IPR000719">
    <property type="entry name" value="Prot_kinase_dom"/>
</dbReference>
<evidence type="ECO:0000256" key="23">
    <source>
        <dbReference type="SAM" id="Phobius"/>
    </source>
</evidence>
<dbReference type="Gene3D" id="2.60.120.200">
    <property type="match status" value="1"/>
</dbReference>
<dbReference type="GO" id="GO:0030246">
    <property type="term" value="F:carbohydrate binding"/>
    <property type="evidence" value="ECO:0007669"/>
    <property type="project" value="UniProtKB-KW"/>
</dbReference>
<keyword evidence="8" id="KW-0723">Serine/threonine-protein kinase</keyword>
<dbReference type="GO" id="GO:0042742">
    <property type="term" value="P:defense response to bacterium"/>
    <property type="evidence" value="ECO:0000318"/>
    <property type="project" value="GO_Central"/>
</dbReference>
<evidence type="ECO:0000256" key="10">
    <source>
        <dbReference type="ARBA" id="ARBA00022692"/>
    </source>
</evidence>
<dbReference type="GO" id="GO:0005524">
    <property type="term" value="F:ATP binding"/>
    <property type="evidence" value="ECO:0007669"/>
    <property type="project" value="UniProtKB-UniRule"/>
</dbReference>
<keyword evidence="12" id="KW-0430">Lectin</keyword>
<dbReference type="PROSITE" id="PS00107">
    <property type="entry name" value="PROTEIN_KINASE_ATP"/>
    <property type="match status" value="1"/>
</dbReference>
<dbReference type="FunFam" id="1.10.510.10:FF:000108">
    <property type="entry name" value="L-type lectin-domain containing receptor kinase S.4"/>
    <property type="match status" value="1"/>
</dbReference>
<evidence type="ECO:0000256" key="8">
    <source>
        <dbReference type="ARBA" id="ARBA00022527"/>
    </source>
</evidence>
<feature type="signal peptide" evidence="24">
    <location>
        <begin position="1"/>
        <end position="29"/>
    </location>
</feature>
<evidence type="ECO:0000313" key="27">
    <source>
        <dbReference type="Proteomes" id="UP000008311"/>
    </source>
</evidence>
<evidence type="ECO:0000256" key="14">
    <source>
        <dbReference type="ARBA" id="ARBA00022777"/>
    </source>
</evidence>
<dbReference type="EMBL" id="EQ973774">
    <property type="protein sequence ID" value="EEF50855.1"/>
    <property type="molecule type" value="Genomic_DNA"/>
</dbReference>
<evidence type="ECO:0000256" key="6">
    <source>
        <dbReference type="ARBA" id="ARBA00012513"/>
    </source>
</evidence>
<name>B9RBD4_RICCO</name>
<dbReference type="AlphaFoldDB" id="B9RBD4"/>
<dbReference type="PROSITE" id="PS00108">
    <property type="entry name" value="PROTEIN_KINASE_ST"/>
    <property type="match status" value="1"/>
</dbReference>
<protein>
    <recommendedName>
        <fullName evidence="6">non-specific serine/threonine protein kinase</fullName>
        <ecNumber evidence="6">2.7.11.1</ecNumber>
    </recommendedName>
</protein>
<dbReference type="Gene3D" id="3.30.200.20">
    <property type="entry name" value="Phosphorylase Kinase, domain 1"/>
    <property type="match status" value="1"/>
</dbReference>
<dbReference type="InterPro" id="IPR050528">
    <property type="entry name" value="L-type_Lectin-RKs"/>
</dbReference>
<dbReference type="CDD" id="cd14066">
    <property type="entry name" value="STKc_IRAK"/>
    <property type="match status" value="1"/>
</dbReference>
<evidence type="ECO:0000313" key="26">
    <source>
        <dbReference type="EMBL" id="EEF50855.1"/>
    </source>
</evidence>
<evidence type="ECO:0000256" key="1">
    <source>
        <dbReference type="ARBA" id="ARBA00004236"/>
    </source>
</evidence>
<feature type="chain" id="PRO_5002890677" description="non-specific serine/threonine protein kinase" evidence="24">
    <location>
        <begin position="30"/>
        <end position="728"/>
    </location>
</feature>
<organism evidence="26 27">
    <name type="scientific">Ricinus communis</name>
    <name type="common">Castor bean</name>
    <dbReference type="NCBI Taxonomy" id="3988"/>
    <lineage>
        <taxon>Eukaryota</taxon>
        <taxon>Viridiplantae</taxon>
        <taxon>Streptophyta</taxon>
        <taxon>Embryophyta</taxon>
        <taxon>Tracheophyta</taxon>
        <taxon>Spermatophyta</taxon>
        <taxon>Magnoliopsida</taxon>
        <taxon>eudicotyledons</taxon>
        <taxon>Gunneridae</taxon>
        <taxon>Pentapetalae</taxon>
        <taxon>rosids</taxon>
        <taxon>fabids</taxon>
        <taxon>Malpighiales</taxon>
        <taxon>Euphorbiaceae</taxon>
        <taxon>Acalyphoideae</taxon>
        <taxon>Acalypheae</taxon>
        <taxon>Ricinus</taxon>
    </lineage>
</organism>
<accession>B9RBD4</accession>
<dbReference type="InterPro" id="IPR008271">
    <property type="entry name" value="Ser/Thr_kinase_AS"/>
</dbReference>
<keyword evidence="10 23" id="KW-0812">Transmembrane</keyword>
<comment type="similarity">
    <text evidence="3">Belongs to the leguminous lectin family.</text>
</comment>
<evidence type="ECO:0000256" key="5">
    <source>
        <dbReference type="ARBA" id="ARBA00010217"/>
    </source>
</evidence>
<evidence type="ECO:0000259" key="25">
    <source>
        <dbReference type="PROSITE" id="PS50011"/>
    </source>
</evidence>
<dbReference type="Proteomes" id="UP000008311">
    <property type="component" value="Unassembled WGS sequence"/>
</dbReference>
<feature type="binding site" evidence="22">
    <location>
        <position position="389"/>
    </location>
    <ligand>
        <name>ATP</name>
        <dbReference type="ChEBI" id="CHEBI:30616"/>
    </ligand>
</feature>
<evidence type="ECO:0000256" key="4">
    <source>
        <dbReference type="ARBA" id="ARBA00008536"/>
    </source>
</evidence>
<feature type="transmembrane region" description="Helical" evidence="23">
    <location>
        <begin position="301"/>
        <end position="324"/>
    </location>
</feature>
<dbReference type="SMART" id="SM00220">
    <property type="entry name" value="S_TKc"/>
    <property type="match status" value="1"/>
</dbReference>
<evidence type="ECO:0000256" key="13">
    <source>
        <dbReference type="ARBA" id="ARBA00022741"/>
    </source>
</evidence>
<comment type="catalytic activity">
    <reaction evidence="20">
        <text>L-threonyl-[protein] + ATP = O-phospho-L-threonyl-[protein] + ADP + H(+)</text>
        <dbReference type="Rhea" id="RHEA:46608"/>
        <dbReference type="Rhea" id="RHEA-COMP:11060"/>
        <dbReference type="Rhea" id="RHEA-COMP:11605"/>
        <dbReference type="ChEBI" id="CHEBI:15378"/>
        <dbReference type="ChEBI" id="CHEBI:30013"/>
        <dbReference type="ChEBI" id="CHEBI:30616"/>
        <dbReference type="ChEBI" id="CHEBI:61977"/>
        <dbReference type="ChEBI" id="CHEBI:456216"/>
        <dbReference type="EC" id="2.7.11.1"/>
    </reaction>
</comment>